<gene>
    <name evidence="2" type="ORF">MTR64_08330</name>
</gene>
<organism evidence="2 3">
    <name type="scientific">Novosphingobium album</name>
    <name type="common">ex Hu et al. 2023</name>
    <dbReference type="NCBI Taxonomy" id="2930093"/>
    <lineage>
        <taxon>Bacteria</taxon>
        <taxon>Pseudomonadati</taxon>
        <taxon>Pseudomonadota</taxon>
        <taxon>Alphaproteobacteria</taxon>
        <taxon>Sphingomonadales</taxon>
        <taxon>Sphingomonadaceae</taxon>
        <taxon>Novosphingobium</taxon>
    </lineage>
</organism>
<feature type="compositionally biased region" description="Basic and acidic residues" evidence="1">
    <location>
        <begin position="57"/>
        <end position="67"/>
    </location>
</feature>
<name>A0ABT0B0H3_9SPHN</name>
<evidence type="ECO:0000313" key="3">
    <source>
        <dbReference type="Proteomes" id="UP001162880"/>
    </source>
</evidence>
<evidence type="ECO:0008006" key="4">
    <source>
        <dbReference type="Google" id="ProtNLM"/>
    </source>
</evidence>
<evidence type="ECO:0000313" key="2">
    <source>
        <dbReference type="EMBL" id="MCJ2178567.1"/>
    </source>
</evidence>
<feature type="region of interest" description="Disordered" evidence="1">
    <location>
        <begin position="20"/>
        <end position="89"/>
    </location>
</feature>
<dbReference type="Proteomes" id="UP001162880">
    <property type="component" value="Unassembled WGS sequence"/>
</dbReference>
<dbReference type="PROSITE" id="PS51257">
    <property type="entry name" value="PROKAR_LIPOPROTEIN"/>
    <property type="match status" value="1"/>
</dbReference>
<protein>
    <recommendedName>
        <fullName evidence="4">Argininosuccinate lyase</fullName>
    </recommendedName>
</protein>
<proteinExistence type="predicted"/>
<evidence type="ECO:0000256" key="1">
    <source>
        <dbReference type="SAM" id="MobiDB-lite"/>
    </source>
</evidence>
<comment type="caution">
    <text evidence="2">The sequence shown here is derived from an EMBL/GenBank/DDBJ whole genome shotgun (WGS) entry which is preliminary data.</text>
</comment>
<sequence length="89" mass="9676">MRKVSALILIALLAACGQRSGLGLKPGQQLPPAPYGREQKPDAAELLEPPTIAIPERSVELRTRSEERDDDPFDLPPPEAPQPEETAKP</sequence>
<reference evidence="2" key="1">
    <citation type="submission" date="2022-03" db="EMBL/GenBank/DDBJ databases">
        <title>Identification of a novel bacterium isolated from mangrove sediments.</title>
        <authorList>
            <person name="Pan X."/>
        </authorList>
    </citation>
    <scope>NUCLEOTIDE SEQUENCE</scope>
    <source>
        <strain evidence="2">B2580</strain>
    </source>
</reference>
<keyword evidence="3" id="KW-1185">Reference proteome</keyword>
<dbReference type="RefSeq" id="WP_243992725.1">
    <property type="nucleotide sequence ID" value="NZ_JALHLE010000009.1"/>
</dbReference>
<accession>A0ABT0B0H3</accession>
<dbReference type="EMBL" id="JALHLE010000009">
    <property type="protein sequence ID" value="MCJ2178567.1"/>
    <property type="molecule type" value="Genomic_DNA"/>
</dbReference>